<dbReference type="Proteomes" id="UP000619260">
    <property type="component" value="Unassembled WGS sequence"/>
</dbReference>
<name>A0A8J3YUV7_9ACTN</name>
<proteinExistence type="predicted"/>
<reference evidence="1" key="1">
    <citation type="submission" date="2021-01" db="EMBL/GenBank/DDBJ databases">
        <title>Whole genome shotgun sequence of Virgisporangium aliadipatigenens NBRC 105644.</title>
        <authorList>
            <person name="Komaki H."/>
            <person name="Tamura T."/>
        </authorList>
    </citation>
    <scope>NUCLEOTIDE SEQUENCE</scope>
    <source>
        <strain evidence="1">NBRC 105644</strain>
    </source>
</reference>
<dbReference type="AlphaFoldDB" id="A0A8J3YUV7"/>
<protein>
    <submittedName>
        <fullName evidence="1">Uncharacterized protein</fullName>
    </submittedName>
</protein>
<evidence type="ECO:0000313" key="2">
    <source>
        <dbReference type="Proteomes" id="UP000619260"/>
    </source>
</evidence>
<accession>A0A8J3YUV7</accession>
<keyword evidence="2" id="KW-1185">Reference proteome</keyword>
<dbReference type="EMBL" id="BOPF01000041">
    <property type="protein sequence ID" value="GIJ50932.1"/>
    <property type="molecule type" value="Genomic_DNA"/>
</dbReference>
<sequence length="157" mass="18005">MAKRPWNWNDKALVRFIAAARVGDLHTILDVPADGDLRTALHGEDARKHKHGWERLLALHVAQDYFGQELDGIIYDYAEFRFFRNDDDGYMQQRLAVDLGVLHCVDNFGLHDGQLAYGYWQAALEGPYPEGVQEEFAKIEPLLKERTRALLVPLMTP</sequence>
<dbReference type="RefSeq" id="WP_203904356.1">
    <property type="nucleotide sequence ID" value="NZ_BOPF01000041.1"/>
</dbReference>
<comment type="caution">
    <text evidence="1">The sequence shown here is derived from an EMBL/GenBank/DDBJ whole genome shotgun (WGS) entry which is preliminary data.</text>
</comment>
<evidence type="ECO:0000313" key="1">
    <source>
        <dbReference type="EMBL" id="GIJ50932.1"/>
    </source>
</evidence>
<organism evidence="1 2">
    <name type="scientific">Virgisporangium aliadipatigenens</name>
    <dbReference type="NCBI Taxonomy" id="741659"/>
    <lineage>
        <taxon>Bacteria</taxon>
        <taxon>Bacillati</taxon>
        <taxon>Actinomycetota</taxon>
        <taxon>Actinomycetes</taxon>
        <taxon>Micromonosporales</taxon>
        <taxon>Micromonosporaceae</taxon>
        <taxon>Virgisporangium</taxon>
    </lineage>
</organism>
<gene>
    <name evidence="1" type="ORF">Val02_78180</name>
</gene>